<feature type="domain" description="Methyltransferase FkbM" evidence="1">
    <location>
        <begin position="87"/>
        <end position="256"/>
    </location>
</feature>
<dbReference type="Proteomes" id="UP000266673">
    <property type="component" value="Unassembled WGS sequence"/>
</dbReference>
<comment type="caution">
    <text evidence="2">The sequence shown here is derived from an EMBL/GenBank/DDBJ whole genome shotgun (WGS) entry which is preliminary data.</text>
</comment>
<keyword evidence="2" id="KW-0489">Methyltransferase</keyword>
<name>A0A397USP6_9GLOM</name>
<dbReference type="NCBIfam" id="TIGR01444">
    <property type="entry name" value="fkbM_fam"/>
    <property type="match status" value="1"/>
</dbReference>
<dbReference type="GO" id="GO:0008168">
    <property type="term" value="F:methyltransferase activity"/>
    <property type="evidence" value="ECO:0007669"/>
    <property type="project" value="UniProtKB-KW"/>
</dbReference>
<proteinExistence type="predicted"/>
<reference evidence="2 3" key="1">
    <citation type="submission" date="2018-06" db="EMBL/GenBank/DDBJ databases">
        <title>Comparative genomics reveals the genomic features of Rhizophagus irregularis, R. cerebriforme, R. diaphanum and Gigaspora rosea, and their symbiotic lifestyle signature.</title>
        <authorList>
            <person name="Morin E."/>
            <person name="San Clemente H."/>
            <person name="Chen E.C.H."/>
            <person name="De La Providencia I."/>
            <person name="Hainaut M."/>
            <person name="Kuo A."/>
            <person name="Kohler A."/>
            <person name="Murat C."/>
            <person name="Tang N."/>
            <person name="Roy S."/>
            <person name="Loubradou J."/>
            <person name="Henrissat B."/>
            <person name="Grigoriev I.V."/>
            <person name="Corradi N."/>
            <person name="Roux C."/>
            <person name="Martin F.M."/>
        </authorList>
    </citation>
    <scope>NUCLEOTIDE SEQUENCE [LARGE SCALE GENOMIC DNA]</scope>
    <source>
        <strain evidence="2 3">DAOM 194757</strain>
    </source>
</reference>
<dbReference type="EMBL" id="QKWP01001244">
    <property type="protein sequence ID" value="RIB10493.1"/>
    <property type="molecule type" value="Genomic_DNA"/>
</dbReference>
<dbReference type="OrthoDB" id="5835829at2759"/>
<dbReference type="InterPro" id="IPR052514">
    <property type="entry name" value="SAM-dependent_MTase"/>
</dbReference>
<dbReference type="AlphaFoldDB" id="A0A397USP6"/>
<dbReference type="SUPFAM" id="SSF53335">
    <property type="entry name" value="S-adenosyl-L-methionine-dependent methyltransferases"/>
    <property type="match status" value="1"/>
</dbReference>
<accession>A0A397USP6</accession>
<dbReference type="InterPro" id="IPR006342">
    <property type="entry name" value="FkbM_mtfrase"/>
</dbReference>
<sequence length="314" mass="35950">MLKLSLSTFTFFKVTTTRSAKNIPKIPVCSIKLRYFSYHSLPSTQIGPFKVYYNNKEAMERTVLGIFKKKHCSYEFKTKNTRPRIYDAGAYIGLTPLYFKRLYPQANITCFEADPTVFPILKMNVEYNKLNDITLINAAVSDEEKEHIPFYGQIYQKNQDARGNSIIKIWGQRDDSDEVAVRSVKLSTYFPKEGSVDFLKLNIEGAEYRVLKELASAKKLDQINAMTVKVHMADGMEEANNLDVITGLLRDFGFDYSIMSKGNGQQVLPKAMQAWAKRVSPSFYTIRAIRPSRSVMEMIRISKPVVHNFSNVPK</sequence>
<keyword evidence="3" id="KW-1185">Reference proteome</keyword>
<gene>
    <name evidence="2" type="ORF">C2G38_2264567</name>
</gene>
<dbReference type="Pfam" id="PF05050">
    <property type="entry name" value="Methyltransf_21"/>
    <property type="match status" value="1"/>
</dbReference>
<evidence type="ECO:0000313" key="3">
    <source>
        <dbReference type="Proteomes" id="UP000266673"/>
    </source>
</evidence>
<dbReference type="Gene3D" id="3.40.50.150">
    <property type="entry name" value="Vaccinia Virus protein VP39"/>
    <property type="match status" value="1"/>
</dbReference>
<protein>
    <submittedName>
        <fullName evidence="2">S-adenosyl-L-methionine-dependent methyltransferase</fullName>
    </submittedName>
</protein>
<evidence type="ECO:0000313" key="2">
    <source>
        <dbReference type="EMBL" id="RIB10493.1"/>
    </source>
</evidence>
<dbReference type="GO" id="GO:0032259">
    <property type="term" value="P:methylation"/>
    <property type="evidence" value="ECO:0007669"/>
    <property type="project" value="UniProtKB-KW"/>
</dbReference>
<dbReference type="PANTHER" id="PTHR34203:SF15">
    <property type="entry name" value="SLL1173 PROTEIN"/>
    <property type="match status" value="1"/>
</dbReference>
<dbReference type="InterPro" id="IPR029063">
    <property type="entry name" value="SAM-dependent_MTases_sf"/>
</dbReference>
<keyword evidence="2" id="KW-0808">Transferase</keyword>
<organism evidence="2 3">
    <name type="scientific">Gigaspora rosea</name>
    <dbReference type="NCBI Taxonomy" id="44941"/>
    <lineage>
        <taxon>Eukaryota</taxon>
        <taxon>Fungi</taxon>
        <taxon>Fungi incertae sedis</taxon>
        <taxon>Mucoromycota</taxon>
        <taxon>Glomeromycotina</taxon>
        <taxon>Glomeromycetes</taxon>
        <taxon>Diversisporales</taxon>
        <taxon>Gigasporaceae</taxon>
        <taxon>Gigaspora</taxon>
    </lineage>
</organism>
<dbReference type="PANTHER" id="PTHR34203">
    <property type="entry name" value="METHYLTRANSFERASE, FKBM FAMILY PROTEIN"/>
    <property type="match status" value="1"/>
</dbReference>
<evidence type="ECO:0000259" key="1">
    <source>
        <dbReference type="Pfam" id="PF05050"/>
    </source>
</evidence>